<name>A0ABV1MME5_9BACI</name>
<protein>
    <submittedName>
        <fullName evidence="1">Uncharacterized protein</fullName>
    </submittedName>
</protein>
<comment type="caution">
    <text evidence="1">The sequence shown here is derived from an EMBL/GenBank/DDBJ whole genome shotgun (WGS) entry which is preliminary data.</text>
</comment>
<keyword evidence="2" id="KW-1185">Reference proteome</keyword>
<dbReference type="EMBL" id="JBEGDG010000002">
    <property type="protein sequence ID" value="MEQ6353698.1"/>
    <property type="molecule type" value="Genomic_DNA"/>
</dbReference>
<dbReference type="Proteomes" id="UP001478862">
    <property type="component" value="Unassembled WGS sequence"/>
</dbReference>
<dbReference type="RefSeq" id="WP_349658467.1">
    <property type="nucleotide sequence ID" value="NZ_JBEGDG010000002.1"/>
</dbReference>
<proteinExistence type="predicted"/>
<organism evidence="1 2">
    <name type="scientific">Lysinibacillus zambalensis</name>
    <dbReference type="NCBI Taxonomy" id="3160866"/>
    <lineage>
        <taxon>Bacteria</taxon>
        <taxon>Bacillati</taxon>
        <taxon>Bacillota</taxon>
        <taxon>Bacilli</taxon>
        <taxon>Bacillales</taxon>
        <taxon>Bacillaceae</taxon>
        <taxon>Lysinibacillus</taxon>
    </lineage>
</organism>
<accession>A0ABV1MME5</accession>
<sequence length="86" mass="10293">MNLQKVLLQIIKIASCQSCRYGNFCPFVDIDNEVFCLKDIEVNDKRDVCDVFSSHTSLEKRRRHLLDFCPNYMPISEEYYTYNDWN</sequence>
<reference evidence="1 2" key="1">
    <citation type="submission" date="2024-06" db="EMBL/GenBank/DDBJ databases">
        <title>Lysinibacillus zambalefons sp. nov., a Novel Firmicute Isolated from the Poon Bato Zambales Hyperalkaline Spring.</title>
        <authorList>
            <person name="Aja J.A."/>
            <person name="Lazaro J.E.H."/>
            <person name="Llorin L.D."/>
            <person name="Lim K.R."/>
            <person name="Teodosio J."/>
            <person name="Dalisay D.S."/>
        </authorList>
    </citation>
    <scope>NUCLEOTIDE SEQUENCE [LARGE SCALE GENOMIC DNA]</scope>
    <source>
        <strain evidence="1 2">M3</strain>
    </source>
</reference>
<evidence type="ECO:0000313" key="2">
    <source>
        <dbReference type="Proteomes" id="UP001478862"/>
    </source>
</evidence>
<evidence type="ECO:0000313" key="1">
    <source>
        <dbReference type="EMBL" id="MEQ6353698.1"/>
    </source>
</evidence>
<gene>
    <name evidence="1" type="ORF">ABNX05_03645</name>
</gene>